<dbReference type="Gene3D" id="3.30.1490.480">
    <property type="entry name" value="Endolytic murein transglycosylase"/>
    <property type="match status" value="1"/>
</dbReference>
<evidence type="ECO:0000256" key="1">
    <source>
        <dbReference type="ARBA" id="ARBA00022475"/>
    </source>
</evidence>
<comment type="catalytic activity">
    <reaction evidence="7">
        <text>a peptidoglycan chain = a peptidoglycan chain with N-acetyl-1,6-anhydromuramyl-[peptide] at the reducing end + a peptidoglycan chain with N-acetylglucosamine at the non-reducing end.</text>
        <dbReference type="EC" id="4.2.2.29"/>
    </reaction>
</comment>
<reference evidence="8 9" key="1">
    <citation type="submission" date="2016-11" db="EMBL/GenBank/DDBJ databases">
        <title>Draft Genome Sequences of Nine Cyanobacterial Strains from Diverse Habitats.</title>
        <authorList>
            <person name="Zhu T."/>
            <person name="Hou S."/>
            <person name="Lu X."/>
            <person name="Hess W.R."/>
        </authorList>
    </citation>
    <scope>NUCLEOTIDE SEQUENCE [LARGE SCALE GENOMIC DNA]</scope>
    <source>
        <strain evidence="8 9">IAM M-71</strain>
    </source>
</reference>
<dbReference type="Proteomes" id="UP000185860">
    <property type="component" value="Unassembled WGS sequence"/>
</dbReference>
<comment type="function">
    <text evidence="7">Functions as a peptidoglycan terminase that cleaves nascent peptidoglycan strands endolytically to terminate their elongation.</text>
</comment>
<dbReference type="Pfam" id="PF02618">
    <property type="entry name" value="YceG"/>
    <property type="match status" value="1"/>
</dbReference>
<dbReference type="OrthoDB" id="9814591at2"/>
<name>A0A1U7I962_9CYAN</name>
<dbReference type="PANTHER" id="PTHR30518">
    <property type="entry name" value="ENDOLYTIC MUREIN TRANSGLYCOSYLASE"/>
    <property type="match status" value="1"/>
</dbReference>
<protein>
    <recommendedName>
        <fullName evidence="7">Endolytic murein transglycosylase</fullName>
        <ecNumber evidence="7">4.2.2.29</ecNumber>
    </recommendedName>
    <alternativeName>
        <fullName evidence="7">Peptidoglycan lytic transglycosylase</fullName>
    </alternativeName>
    <alternativeName>
        <fullName evidence="7">Peptidoglycan polymerization terminase</fullName>
    </alternativeName>
</protein>
<sequence>MSIVQRFSKTFFYLALFPAVLVLCAWQGWSWWSWATAPPVPKLSAELDAEKTVQIRIPPGSTSKQIGSYLESVGLIRSSNAWDLWARWLNTQNKGVFKAGTYQLSPTQSLEEIAEKLSQGSVVQVSFTIPEGRNLKQMAAYFESQGFFTAQEFLAATKQIPRDRFPWLPSNLPYLEGFLYPDTYQIATGGITPQAIIDIMLKRFEEVALPIYQQNPEQKNLNLLQWVTLASIVEKESVIPAERPRIAGVFTQRLQKGMRLEADPTVEYGLNIQQTADQPLTFKQVRTPSPYNTYLNRGLPPTPIASPGKASLQATLNPEKTDYLFFVARYDGTHVFSRTLAEHNAAVAAIRKQRVQQQVQQQNQGTTAKPNSN</sequence>
<dbReference type="GO" id="GO:0009252">
    <property type="term" value="P:peptidoglycan biosynthetic process"/>
    <property type="evidence" value="ECO:0007669"/>
    <property type="project" value="UniProtKB-UniRule"/>
</dbReference>
<keyword evidence="6 7" id="KW-0961">Cell wall biogenesis/degradation</keyword>
<gene>
    <name evidence="7" type="primary">mltG</name>
    <name evidence="8" type="ORF">NIES2119_24375</name>
</gene>
<dbReference type="GO" id="GO:0008932">
    <property type="term" value="F:lytic endotransglycosylase activity"/>
    <property type="evidence" value="ECO:0007669"/>
    <property type="project" value="UniProtKB-UniRule"/>
</dbReference>
<evidence type="ECO:0000256" key="6">
    <source>
        <dbReference type="ARBA" id="ARBA00023316"/>
    </source>
</evidence>
<dbReference type="PANTHER" id="PTHR30518:SF2">
    <property type="entry name" value="ENDOLYTIC MUREIN TRANSGLYCOSYLASE"/>
    <property type="match status" value="1"/>
</dbReference>
<evidence type="ECO:0000256" key="3">
    <source>
        <dbReference type="ARBA" id="ARBA00022989"/>
    </source>
</evidence>
<dbReference type="HAMAP" id="MF_02065">
    <property type="entry name" value="MltG"/>
    <property type="match status" value="1"/>
</dbReference>
<accession>A0A1U7I962</accession>
<evidence type="ECO:0000313" key="8">
    <source>
        <dbReference type="EMBL" id="OKH33037.1"/>
    </source>
</evidence>
<dbReference type="Gene3D" id="3.30.160.60">
    <property type="entry name" value="Classic Zinc Finger"/>
    <property type="match status" value="1"/>
</dbReference>
<dbReference type="RefSeq" id="WP_073596092.1">
    <property type="nucleotide sequence ID" value="NZ_MRCE01000033.1"/>
</dbReference>
<comment type="similarity">
    <text evidence="7">Belongs to the transglycosylase MltG family.</text>
</comment>
<dbReference type="EC" id="4.2.2.29" evidence="7"/>
<keyword evidence="5 7" id="KW-0456">Lyase</keyword>
<comment type="subcellular location">
    <subcellularLocation>
        <location evidence="7">Cell membrane</location>
        <topology evidence="7">Single-pass membrane protein</topology>
    </subcellularLocation>
</comment>
<dbReference type="EMBL" id="MRCE01000033">
    <property type="protein sequence ID" value="OKH33037.1"/>
    <property type="molecule type" value="Genomic_DNA"/>
</dbReference>
<proteinExistence type="inferred from homology"/>
<comment type="caution">
    <text evidence="8">The sequence shown here is derived from an EMBL/GenBank/DDBJ whole genome shotgun (WGS) entry which is preliminary data.</text>
</comment>
<dbReference type="STRING" id="454136.NIES2119_24375"/>
<organism evidence="8 9">
    <name type="scientific">[Phormidium ambiguum] IAM M-71</name>
    <dbReference type="NCBI Taxonomy" id="454136"/>
    <lineage>
        <taxon>Bacteria</taxon>
        <taxon>Bacillati</taxon>
        <taxon>Cyanobacteriota</taxon>
        <taxon>Cyanophyceae</taxon>
        <taxon>Oscillatoriophycideae</taxon>
        <taxon>Aerosakkonematales</taxon>
        <taxon>Aerosakkonemataceae</taxon>
        <taxon>Floridanema</taxon>
    </lineage>
</organism>
<evidence type="ECO:0000256" key="7">
    <source>
        <dbReference type="HAMAP-Rule" id="MF_02065"/>
    </source>
</evidence>
<dbReference type="GO" id="GO:0005886">
    <property type="term" value="C:plasma membrane"/>
    <property type="evidence" value="ECO:0007669"/>
    <property type="project" value="UniProtKB-SubCell"/>
</dbReference>
<evidence type="ECO:0000256" key="2">
    <source>
        <dbReference type="ARBA" id="ARBA00022692"/>
    </source>
</evidence>
<dbReference type="CDD" id="cd08010">
    <property type="entry name" value="MltG_like"/>
    <property type="match status" value="1"/>
</dbReference>
<dbReference type="AlphaFoldDB" id="A0A1U7I962"/>
<feature type="site" description="Important for catalytic activity" evidence="7">
    <location>
        <position position="236"/>
    </location>
</feature>
<dbReference type="NCBIfam" id="TIGR00247">
    <property type="entry name" value="endolytic transglycosylase MltG"/>
    <property type="match status" value="1"/>
</dbReference>
<evidence type="ECO:0000256" key="4">
    <source>
        <dbReference type="ARBA" id="ARBA00023136"/>
    </source>
</evidence>
<dbReference type="GO" id="GO:0071555">
    <property type="term" value="P:cell wall organization"/>
    <property type="evidence" value="ECO:0007669"/>
    <property type="project" value="UniProtKB-KW"/>
</dbReference>
<evidence type="ECO:0000313" key="9">
    <source>
        <dbReference type="Proteomes" id="UP000185860"/>
    </source>
</evidence>
<dbReference type="InterPro" id="IPR003770">
    <property type="entry name" value="MLTG-like"/>
</dbReference>
<evidence type="ECO:0000256" key="5">
    <source>
        <dbReference type="ARBA" id="ARBA00023239"/>
    </source>
</evidence>
<keyword evidence="3 7" id="KW-1133">Transmembrane helix</keyword>
<keyword evidence="4 7" id="KW-0472">Membrane</keyword>
<keyword evidence="1 7" id="KW-1003">Cell membrane</keyword>
<feature type="transmembrane region" description="Helical" evidence="7">
    <location>
        <begin position="12"/>
        <end position="32"/>
    </location>
</feature>
<keyword evidence="2 7" id="KW-0812">Transmembrane</keyword>